<dbReference type="Pfam" id="PF10453">
    <property type="entry name" value="NUFIP1"/>
    <property type="match status" value="1"/>
</dbReference>
<protein>
    <recommendedName>
        <fullName evidence="2">FMR1-interacting protein 1 conserved domain-containing protein</fullName>
    </recommendedName>
</protein>
<evidence type="ECO:0000313" key="3">
    <source>
        <dbReference type="EMBL" id="WOL03877.1"/>
    </source>
</evidence>
<evidence type="ECO:0000256" key="1">
    <source>
        <dbReference type="SAM" id="MobiDB-lite"/>
    </source>
</evidence>
<evidence type="ECO:0000259" key="2">
    <source>
        <dbReference type="Pfam" id="PF10453"/>
    </source>
</evidence>
<evidence type="ECO:0000313" key="4">
    <source>
        <dbReference type="Proteomes" id="UP001327560"/>
    </source>
</evidence>
<feature type="region of interest" description="Disordered" evidence="1">
    <location>
        <begin position="246"/>
        <end position="275"/>
    </location>
</feature>
<dbReference type="InterPro" id="IPR019496">
    <property type="entry name" value="NUFIP1_cons_dom"/>
</dbReference>
<reference evidence="3 4" key="1">
    <citation type="submission" date="2023-10" db="EMBL/GenBank/DDBJ databases">
        <title>Chromosome-scale genome assembly provides insights into flower coloration mechanisms of Canna indica.</title>
        <authorList>
            <person name="Li C."/>
        </authorList>
    </citation>
    <scope>NUCLEOTIDE SEQUENCE [LARGE SCALE GENOMIC DNA]</scope>
    <source>
        <tissue evidence="3">Flower</tissue>
    </source>
</reference>
<organism evidence="3 4">
    <name type="scientific">Canna indica</name>
    <name type="common">Indian-shot</name>
    <dbReference type="NCBI Taxonomy" id="4628"/>
    <lineage>
        <taxon>Eukaryota</taxon>
        <taxon>Viridiplantae</taxon>
        <taxon>Streptophyta</taxon>
        <taxon>Embryophyta</taxon>
        <taxon>Tracheophyta</taxon>
        <taxon>Spermatophyta</taxon>
        <taxon>Magnoliopsida</taxon>
        <taxon>Liliopsida</taxon>
        <taxon>Zingiberales</taxon>
        <taxon>Cannaceae</taxon>
        <taxon>Canna</taxon>
    </lineage>
</organism>
<feature type="compositionally biased region" description="Polar residues" evidence="1">
    <location>
        <begin position="264"/>
        <end position="275"/>
    </location>
</feature>
<feature type="domain" description="FMR1-interacting protein 1 conserved" evidence="2">
    <location>
        <begin position="281"/>
        <end position="312"/>
    </location>
</feature>
<gene>
    <name evidence="3" type="ORF">Cni_G12597</name>
</gene>
<dbReference type="EMBL" id="CP136893">
    <property type="protein sequence ID" value="WOL03877.1"/>
    <property type="molecule type" value="Genomic_DNA"/>
</dbReference>
<sequence length="334" mass="37085">MFPFASLPGQTHLQATSDLSLQQMHFPSPPVPNSGIHNTDNAGNVAAASAIPYTVAPFNCPNLPPVMQNNQMGLLHLQQLQLAAAQTLNQQSLALQLLGQSCGALGNLQQLQGQLQSPSNISLPQPGYSTFSLNNLPQNFNLMGGMSNGRSLPLNMPMMQQNHMRALNFPASVCSSSSNSEPMGNNHLVAVGNLNTSFGNVTLCQPICPTNNHITIKEDKQLEDLQLQAHCIEVVGRVIEPESCPGKRYNRTDRKSKRTELRVQKQQFQNSKSMKTNTRCFRIKYTEEEVQQWIEARRRNFPTRTKIEKLAQRGVNSEDTDGNSKLRQQQVKKL</sequence>
<accession>A0AAQ3K844</accession>
<feature type="compositionally biased region" description="Basic and acidic residues" evidence="1">
    <location>
        <begin position="250"/>
        <end position="263"/>
    </location>
</feature>
<dbReference type="Proteomes" id="UP001327560">
    <property type="component" value="Chromosome 4"/>
</dbReference>
<keyword evidence="4" id="KW-1185">Reference proteome</keyword>
<feature type="region of interest" description="Disordered" evidence="1">
    <location>
        <begin position="310"/>
        <end position="334"/>
    </location>
</feature>
<dbReference type="AlphaFoldDB" id="A0AAQ3K844"/>
<feature type="compositionally biased region" description="Polar residues" evidence="1">
    <location>
        <begin position="323"/>
        <end position="334"/>
    </location>
</feature>
<proteinExistence type="predicted"/>
<name>A0AAQ3K844_9LILI</name>